<keyword evidence="2" id="KW-1185">Reference proteome</keyword>
<proteinExistence type="predicted"/>
<dbReference type="EMBL" id="CM023489">
    <property type="protein sequence ID" value="KAH6921466.1"/>
    <property type="molecule type" value="Genomic_DNA"/>
</dbReference>
<name>A0ACB7RGR4_HYAAI</name>
<organism evidence="1 2">
    <name type="scientific">Hyalomma asiaticum</name>
    <name type="common">Tick</name>
    <dbReference type="NCBI Taxonomy" id="266040"/>
    <lineage>
        <taxon>Eukaryota</taxon>
        <taxon>Metazoa</taxon>
        <taxon>Ecdysozoa</taxon>
        <taxon>Arthropoda</taxon>
        <taxon>Chelicerata</taxon>
        <taxon>Arachnida</taxon>
        <taxon>Acari</taxon>
        <taxon>Parasitiformes</taxon>
        <taxon>Ixodida</taxon>
        <taxon>Ixodoidea</taxon>
        <taxon>Ixodidae</taxon>
        <taxon>Hyalomminae</taxon>
        <taxon>Hyalomma</taxon>
    </lineage>
</organism>
<comment type="caution">
    <text evidence="1">The sequence shown here is derived from an EMBL/GenBank/DDBJ whole genome shotgun (WGS) entry which is preliminary data.</text>
</comment>
<accession>A0ACB7RGR4</accession>
<evidence type="ECO:0000313" key="1">
    <source>
        <dbReference type="EMBL" id="KAH6921466.1"/>
    </source>
</evidence>
<protein>
    <submittedName>
        <fullName evidence="1">Uncharacterized protein</fullName>
    </submittedName>
</protein>
<reference evidence="1" key="1">
    <citation type="submission" date="2020-05" db="EMBL/GenBank/DDBJ databases">
        <title>Large-scale comparative analyses of tick genomes elucidate their genetic diversity and vector capacities.</title>
        <authorList>
            <person name="Jia N."/>
            <person name="Wang J."/>
            <person name="Shi W."/>
            <person name="Du L."/>
            <person name="Sun Y."/>
            <person name="Zhan W."/>
            <person name="Jiang J."/>
            <person name="Wang Q."/>
            <person name="Zhang B."/>
            <person name="Ji P."/>
            <person name="Sakyi L.B."/>
            <person name="Cui X."/>
            <person name="Yuan T."/>
            <person name="Jiang B."/>
            <person name="Yang W."/>
            <person name="Lam T.T.-Y."/>
            <person name="Chang Q."/>
            <person name="Ding S."/>
            <person name="Wang X."/>
            <person name="Zhu J."/>
            <person name="Ruan X."/>
            <person name="Zhao L."/>
            <person name="Wei J."/>
            <person name="Que T."/>
            <person name="Du C."/>
            <person name="Cheng J."/>
            <person name="Dai P."/>
            <person name="Han X."/>
            <person name="Huang E."/>
            <person name="Gao Y."/>
            <person name="Liu J."/>
            <person name="Shao H."/>
            <person name="Ye R."/>
            <person name="Li L."/>
            <person name="Wei W."/>
            <person name="Wang X."/>
            <person name="Wang C."/>
            <person name="Yang T."/>
            <person name="Huo Q."/>
            <person name="Li W."/>
            <person name="Guo W."/>
            <person name="Chen H."/>
            <person name="Zhou L."/>
            <person name="Ni X."/>
            <person name="Tian J."/>
            <person name="Zhou Y."/>
            <person name="Sheng Y."/>
            <person name="Liu T."/>
            <person name="Pan Y."/>
            <person name="Xia L."/>
            <person name="Li J."/>
            <person name="Zhao F."/>
            <person name="Cao W."/>
        </authorList>
    </citation>
    <scope>NUCLEOTIDE SEQUENCE</scope>
    <source>
        <strain evidence="1">Hyas-2018</strain>
    </source>
</reference>
<evidence type="ECO:0000313" key="2">
    <source>
        <dbReference type="Proteomes" id="UP000821845"/>
    </source>
</evidence>
<dbReference type="Proteomes" id="UP000821845">
    <property type="component" value="Chromosome 9"/>
</dbReference>
<sequence>MQAGPRDRGRNRQYISRRVPLRSGTSMVGNCQGSSCQGRRTVYIPWNTIDPRFPETRDDRVQAIPVDLEPVFATWGGRSCTLSFHGAVVEGSLLVTSKVSGGVGRRSNGGGDPDDDGDASGDEDNYARPCTWAPDSPCWLMAQLERWNRQLSKGCFELRQHKWPELTISGFQWPRFDRQPEGFDILRVSLLIHLLLRQHRCITRVDVDFQLNALEELIFWDAIRNGAGALTHLTLKLRSDISEDQMLTMNIHCVRSVPTLTSLESLKVSYVCLEAEVARLLGVFVVESRSLITLWLHEVQDLDDSAGTFLDDLVLNKSLKNLHVCETFLMARNGEALANVVRNHYTIESVEVTGGENFSPSALLKAAVRSRCLRRLYINSCTVDASDIEEMAEALSRRLTLPSPGDGWLPSNRLEELAFNRCVPSNRSLERAYASLIRGALGSLALTACSLGQTFSRAAALNLRYATYIRKLNLKGNYIGVSGFHKMIKSMKVNKSLQTLAFSIVGRPRAERVGRFFNRIRKHNLASRLDIHWADPEGVNFSDGVQLCKTSSADLDLNRREAEDANLLLEALASSSTCNSATLECGVFTIVTALQTLVTVIGATRFLRTLSLNVDLRMTDGLSLLVSLERNRSVQVLNLSNFPFNEYIVMALEGLISGNRCINVLDLSFPEAPENAKLQRLLGRMLKLAIPNNRMLVSFEVKVRRHTCATGFNVKETLRRNLMLVHRAARFVNGCDEKRLARAFELLQHAYSLIKFLTLDFTLPEEDALVRISKARTRLAANYFIYTGVVRARVACYPVRGERTTLETLGADLIARICSHLKLRDVRDR</sequence>
<gene>
    <name evidence="1" type="ORF">HPB50_000675</name>
</gene>